<feature type="site" description="Important for substrate specificity" evidence="3">
    <location>
        <position position="151"/>
    </location>
</feature>
<name>A0A841Q1B7_9BACI</name>
<evidence type="ECO:0000256" key="3">
    <source>
        <dbReference type="HAMAP-Rule" id="MF_00528"/>
    </source>
</evidence>
<comment type="cofactor">
    <cofactor evidence="1 3">
        <name>a divalent metal cation</name>
        <dbReference type="ChEBI" id="CHEBI:60240"/>
    </cofactor>
</comment>
<protein>
    <recommendedName>
        <fullName evidence="3">dTTP/UTP pyrophosphatase</fullName>
        <shortName evidence="3">dTTPase/UTPase</shortName>
        <ecNumber evidence="3">3.6.1.9</ecNumber>
    </recommendedName>
    <alternativeName>
        <fullName evidence="3">Nucleoside triphosphate pyrophosphatase</fullName>
    </alternativeName>
    <alternativeName>
        <fullName evidence="3">Nucleotide pyrophosphatase</fullName>
        <shortName evidence="3">Nucleotide PPase</shortName>
    </alternativeName>
</protein>
<dbReference type="GO" id="GO:0047429">
    <property type="term" value="F:nucleoside triphosphate diphosphatase activity"/>
    <property type="evidence" value="ECO:0007669"/>
    <property type="project" value="UniProtKB-EC"/>
</dbReference>
<dbReference type="NCBIfam" id="TIGR00172">
    <property type="entry name" value="maf"/>
    <property type="match status" value="1"/>
</dbReference>
<dbReference type="Proteomes" id="UP000581688">
    <property type="component" value="Unassembled WGS sequence"/>
</dbReference>
<comment type="caution">
    <text evidence="4">The sequence shown here is derived from an EMBL/GenBank/DDBJ whole genome shotgun (WGS) entry which is preliminary data.</text>
</comment>
<keyword evidence="3" id="KW-0546">Nucleotide metabolism</keyword>
<dbReference type="PANTHER" id="PTHR43213:SF5">
    <property type="entry name" value="BIFUNCTIONAL DTTP_UTP PYROPHOSPHATASE_METHYLTRANSFERASE PROTEIN-RELATED"/>
    <property type="match status" value="1"/>
</dbReference>
<sequence>MGQLVLASSSPRRQSLLKQVNIPFILRKQDVDESIITTQNPTEAVKQLAVLKGESVSLHDNEVILTADTVVSFQGSIFGKPQNKDDAFDMLTKLSGNIHEVYTGVMIRSENNKTVFIEKTEVEFWDLNEQEIMDYISTRDPFDKAGSYGIQSRGALLVKRIIGDYFNVVGLPIGRLVRELKKYSIYPK</sequence>
<dbReference type="PANTHER" id="PTHR43213">
    <property type="entry name" value="BIFUNCTIONAL DTTP/UTP PYROPHOSPHATASE/METHYLTRANSFERASE PROTEIN-RELATED"/>
    <property type="match status" value="1"/>
</dbReference>
<dbReference type="GO" id="GO:0009117">
    <property type="term" value="P:nucleotide metabolic process"/>
    <property type="evidence" value="ECO:0007669"/>
    <property type="project" value="UniProtKB-KW"/>
</dbReference>
<evidence type="ECO:0000256" key="2">
    <source>
        <dbReference type="ARBA" id="ARBA00022801"/>
    </source>
</evidence>
<comment type="catalytic activity">
    <reaction evidence="3">
        <text>dTTP + H2O = dTMP + diphosphate + H(+)</text>
        <dbReference type="Rhea" id="RHEA:28534"/>
        <dbReference type="ChEBI" id="CHEBI:15377"/>
        <dbReference type="ChEBI" id="CHEBI:15378"/>
        <dbReference type="ChEBI" id="CHEBI:33019"/>
        <dbReference type="ChEBI" id="CHEBI:37568"/>
        <dbReference type="ChEBI" id="CHEBI:63528"/>
        <dbReference type="EC" id="3.6.1.9"/>
    </reaction>
</comment>
<dbReference type="RefSeq" id="WP_174494514.1">
    <property type="nucleotide sequence ID" value="NZ_CADDWK010000001.1"/>
</dbReference>
<dbReference type="SUPFAM" id="SSF52972">
    <property type="entry name" value="ITPase-like"/>
    <property type="match status" value="1"/>
</dbReference>
<evidence type="ECO:0000313" key="5">
    <source>
        <dbReference type="Proteomes" id="UP000581688"/>
    </source>
</evidence>
<evidence type="ECO:0000313" key="4">
    <source>
        <dbReference type="EMBL" id="MBB6451923.1"/>
    </source>
</evidence>
<dbReference type="AlphaFoldDB" id="A0A841Q1B7"/>
<dbReference type="EC" id="3.6.1.9" evidence="3"/>
<comment type="catalytic activity">
    <reaction evidence="3">
        <text>UTP + H2O = UMP + diphosphate + H(+)</text>
        <dbReference type="Rhea" id="RHEA:29395"/>
        <dbReference type="ChEBI" id="CHEBI:15377"/>
        <dbReference type="ChEBI" id="CHEBI:15378"/>
        <dbReference type="ChEBI" id="CHEBI:33019"/>
        <dbReference type="ChEBI" id="CHEBI:46398"/>
        <dbReference type="ChEBI" id="CHEBI:57865"/>
        <dbReference type="EC" id="3.6.1.9"/>
    </reaction>
</comment>
<proteinExistence type="inferred from homology"/>
<evidence type="ECO:0000256" key="1">
    <source>
        <dbReference type="ARBA" id="ARBA00001968"/>
    </source>
</evidence>
<dbReference type="GO" id="GO:0005737">
    <property type="term" value="C:cytoplasm"/>
    <property type="evidence" value="ECO:0007669"/>
    <property type="project" value="UniProtKB-SubCell"/>
</dbReference>
<dbReference type="InterPro" id="IPR029001">
    <property type="entry name" value="ITPase-like_fam"/>
</dbReference>
<dbReference type="HAMAP" id="MF_00528">
    <property type="entry name" value="Maf"/>
    <property type="match status" value="1"/>
</dbReference>
<dbReference type="EMBL" id="JACHGH010000001">
    <property type="protein sequence ID" value="MBB6451923.1"/>
    <property type="molecule type" value="Genomic_DNA"/>
</dbReference>
<gene>
    <name evidence="4" type="ORF">HNQ94_000344</name>
</gene>
<comment type="similarity">
    <text evidence="3">Belongs to the Maf family. YhdE subfamily.</text>
</comment>
<dbReference type="InterPro" id="IPR003697">
    <property type="entry name" value="Maf-like"/>
</dbReference>
<keyword evidence="5" id="KW-1185">Reference proteome</keyword>
<feature type="site" description="Important for substrate specificity" evidence="3">
    <location>
        <position position="12"/>
    </location>
</feature>
<dbReference type="Pfam" id="PF02545">
    <property type="entry name" value="Maf"/>
    <property type="match status" value="1"/>
</dbReference>
<comment type="function">
    <text evidence="3">Nucleoside triphosphate pyrophosphatase that hydrolyzes dTTP and UTP. May have a dual role in cell division arrest and in preventing the incorporation of modified nucleotides into cellular nucleic acids.</text>
</comment>
<accession>A0A841Q1B7</accession>
<dbReference type="Gene3D" id="3.90.950.10">
    <property type="match status" value="1"/>
</dbReference>
<feature type="active site" description="Proton acceptor" evidence="3">
    <location>
        <position position="68"/>
    </location>
</feature>
<comment type="caution">
    <text evidence="3">Lacks conserved residue(s) required for the propagation of feature annotation.</text>
</comment>
<dbReference type="CDD" id="cd00555">
    <property type="entry name" value="Maf"/>
    <property type="match status" value="1"/>
</dbReference>
<organism evidence="4 5">
    <name type="scientific">Salirhabdus euzebyi</name>
    <dbReference type="NCBI Taxonomy" id="394506"/>
    <lineage>
        <taxon>Bacteria</taxon>
        <taxon>Bacillati</taxon>
        <taxon>Bacillota</taxon>
        <taxon>Bacilli</taxon>
        <taxon>Bacillales</taxon>
        <taxon>Bacillaceae</taxon>
        <taxon>Salirhabdus</taxon>
    </lineage>
</organism>
<keyword evidence="3" id="KW-0963">Cytoplasm</keyword>
<dbReference type="PIRSF" id="PIRSF006305">
    <property type="entry name" value="Maf"/>
    <property type="match status" value="1"/>
</dbReference>
<keyword evidence="2 3" id="KW-0378">Hydrolase</keyword>
<comment type="subcellular location">
    <subcellularLocation>
        <location evidence="3">Cytoplasm</location>
    </subcellularLocation>
</comment>
<feature type="site" description="Important for substrate specificity" evidence="3">
    <location>
        <position position="69"/>
    </location>
</feature>
<reference evidence="4 5" key="1">
    <citation type="submission" date="2020-08" db="EMBL/GenBank/DDBJ databases">
        <title>Genomic Encyclopedia of Type Strains, Phase IV (KMG-IV): sequencing the most valuable type-strain genomes for metagenomic binning, comparative biology and taxonomic classification.</title>
        <authorList>
            <person name="Goeker M."/>
        </authorList>
    </citation>
    <scope>NUCLEOTIDE SEQUENCE [LARGE SCALE GENOMIC DNA]</scope>
    <source>
        <strain evidence="4 5">DSM 19612</strain>
    </source>
</reference>